<sequence>MWPFISAKEFQPNWLTQKLITKLILSIEANNNSGRHLNARIIASSDQPHFLKVSIFSSQSFLLIHFLAIKAVPKLVIEG</sequence>
<accession>A0A396J9T5</accession>
<evidence type="ECO:0000313" key="2">
    <source>
        <dbReference type="Proteomes" id="UP000265566"/>
    </source>
</evidence>
<protein>
    <submittedName>
        <fullName evidence="1">Uncharacterized protein</fullName>
    </submittedName>
</protein>
<reference evidence="2" key="1">
    <citation type="journal article" date="2018" name="Nat. Plants">
        <title>Whole-genome landscape of Medicago truncatula symbiotic genes.</title>
        <authorList>
            <person name="Pecrix Y."/>
            <person name="Staton S.E."/>
            <person name="Sallet E."/>
            <person name="Lelandais-Briere C."/>
            <person name="Moreau S."/>
            <person name="Carrere S."/>
            <person name="Blein T."/>
            <person name="Jardinaud M.F."/>
            <person name="Latrasse D."/>
            <person name="Zouine M."/>
            <person name="Zahm M."/>
            <person name="Kreplak J."/>
            <person name="Mayjonade B."/>
            <person name="Satge C."/>
            <person name="Perez M."/>
            <person name="Cauet S."/>
            <person name="Marande W."/>
            <person name="Chantry-Darmon C."/>
            <person name="Lopez-Roques C."/>
            <person name="Bouchez O."/>
            <person name="Berard A."/>
            <person name="Debelle F."/>
            <person name="Munos S."/>
            <person name="Bendahmane A."/>
            <person name="Berges H."/>
            <person name="Niebel A."/>
            <person name="Buitink J."/>
            <person name="Frugier F."/>
            <person name="Benhamed M."/>
            <person name="Crespi M."/>
            <person name="Gouzy J."/>
            <person name="Gamas P."/>
        </authorList>
    </citation>
    <scope>NUCLEOTIDE SEQUENCE [LARGE SCALE GENOMIC DNA]</scope>
    <source>
        <strain evidence="2">cv. Jemalong A17</strain>
    </source>
</reference>
<organism evidence="1 2">
    <name type="scientific">Medicago truncatula</name>
    <name type="common">Barrel medic</name>
    <name type="synonym">Medicago tribuloides</name>
    <dbReference type="NCBI Taxonomy" id="3880"/>
    <lineage>
        <taxon>Eukaryota</taxon>
        <taxon>Viridiplantae</taxon>
        <taxon>Streptophyta</taxon>
        <taxon>Embryophyta</taxon>
        <taxon>Tracheophyta</taxon>
        <taxon>Spermatophyta</taxon>
        <taxon>Magnoliopsida</taxon>
        <taxon>eudicotyledons</taxon>
        <taxon>Gunneridae</taxon>
        <taxon>Pentapetalae</taxon>
        <taxon>rosids</taxon>
        <taxon>fabids</taxon>
        <taxon>Fabales</taxon>
        <taxon>Fabaceae</taxon>
        <taxon>Papilionoideae</taxon>
        <taxon>50 kb inversion clade</taxon>
        <taxon>NPAAA clade</taxon>
        <taxon>Hologalegina</taxon>
        <taxon>IRL clade</taxon>
        <taxon>Trifolieae</taxon>
        <taxon>Medicago</taxon>
    </lineage>
</organism>
<dbReference type="Proteomes" id="UP000265566">
    <property type="component" value="Chromosome 2"/>
</dbReference>
<dbReference type="EMBL" id="PSQE01000002">
    <property type="protein sequence ID" value="RHN73225.1"/>
    <property type="molecule type" value="Genomic_DNA"/>
</dbReference>
<name>A0A396J9T5_MEDTR</name>
<dbReference type="AlphaFoldDB" id="A0A396J9T5"/>
<comment type="caution">
    <text evidence="1">The sequence shown here is derived from an EMBL/GenBank/DDBJ whole genome shotgun (WGS) entry which is preliminary data.</text>
</comment>
<evidence type="ECO:0000313" key="1">
    <source>
        <dbReference type="EMBL" id="RHN73225.1"/>
    </source>
</evidence>
<dbReference type="Gramene" id="rna9019">
    <property type="protein sequence ID" value="RHN73225.1"/>
    <property type="gene ID" value="gene9019"/>
</dbReference>
<proteinExistence type="predicted"/>
<gene>
    <name evidence="1" type="ORF">MtrunA17_Chr2g0296201</name>
</gene>